<gene>
    <name evidence="1" type="ORF">CAEBREN_28339</name>
</gene>
<organism evidence="2">
    <name type="scientific">Caenorhabditis brenneri</name>
    <name type="common">Nematode worm</name>
    <dbReference type="NCBI Taxonomy" id="135651"/>
    <lineage>
        <taxon>Eukaryota</taxon>
        <taxon>Metazoa</taxon>
        <taxon>Ecdysozoa</taxon>
        <taxon>Nematoda</taxon>
        <taxon>Chromadorea</taxon>
        <taxon>Rhabditida</taxon>
        <taxon>Rhabditina</taxon>
        <taxon>Rhabditomorpha</taxon>
        <taxon>Rhabditoidea</taxon>
        <taxon>Rhabditidae</taxon>
        <taxon>Peloderinae</taxon>
        <taxon>Caenorhabditis</taxon>
    </lineage>
</organism>
<dbReference type="HOGENOM" id="CLU_2924772_0_0_1"/>
<reference evidence="2" key="1">
    <citation type="submission" date="2011-07" db="EMBL/GenBank/DDBJ databases">
        <authorList>
            <consortium name="Caenorhabditis brenneri Sequencing and Analysis Consortium"/>
            <person name="Wilson R.K."/>
        </authorList>
    </citation>
    <scope>NUCLEOTIDE SEQUENCE [LARGE SCALE GENOMIC DNA]</scope>
    <source>
        <strain evidence="2">PB2801</strain>
    </source>
</reference>
<sequence length="61" mass="7655">MNGLHDKLEQMDVYFKFDTVFRPLEFLEAFDWKRYEKKITPATHLREWNHVTWKVELQKRN</sequence>
<protein>
    <submittedName>
        <fullName evidence="1">Uncharacterized protein</fullName>
    </submittedName>
</protein>
<evidence type="ECO:0000313" key="2">
    <source>
        <dbReference type="Proteomes" id="UP000008068"/>
    </source>
</evidence>
<keyword evidence="2" id="KW-1185">Reference proteome</keyword>
<dbReference type="Proteomes" id="UP000008068">
    <property type="component" value="Unassembled WGS sequence"/>
</dbReference>
<dbReference type="AlphaFoldDB" id="G0NE54"/>
<proteinExistence type="predicted"/>
<name>G0NE54_CAEBE</name>
<evidence type="ECO:0000313" key="1">
    <source>
        <dbReference type="EMBL" id="EGT58682.1"/>
    </source>
</evidence>
<accession>G0NE54</accession>
<dbReference type="InParanoid" id="G0NE54"/>
<dbReference type="EMBL" id="GL379871">
    <property type="protein sequence ID" value="EGT58682.1"/>
    <property type="molecule type" value="Genomic_DNA"/>
</dbReference>